<dbReference type="EMBL" id="FQZL01000012">
    <property type="protein sequence ID" value="SHJ17529.1"/>
    <property type="molecule type" value="Genomic_DNA"/>
</dbReference>
<dbReference type="STRING" id="1121476.SAMN02745751_01928"/>
<dbReference type="Gene3D" id="3.30.70.20">
    <property type="match status" value="1"/>
</dbReference>
<gene>
    <name evidence="6" type="ORF">SAMN02745751_01928</name>
</gene>
<reference evidence="6 7" key="1">
    <citation type="submission" date="2016-11" db="EMBL/GenBank/DDBJ databases">
        <authorList>
            <person name="Jaros S."/>
            <person name="Januszkiewicz K."/>
            <person name="Wedrychowicz H."/>
        </authorList>
    </citation>
    <scope>NUCLEOTIDE SEQUENCE [LARGE SCALE GENOMIC DNA]</scope>
    <source>
        <strain evidence="6 7">DSM 17477</strain>
    </source>
</reference>
<protein>
    <submittedName>
        <fullName evidence="6">2-oxoglutarate ferredoxin oxidoreductase subunit delta</fullName>
    </submittedName>
</protein>
<accession>A0A1M6H607</accession>
<dbReference type="PANTHER" id="PTHR43687:SF4">
    <property type="entry name" value="BLR5484 PROTEIN"/>
    <property type="match status" value="1"/>
</dbReference>
<dbReference type="GO" id="GO:0051539">
    <property type="term" value="F:4 iron, 4 sulfur cluster binding"/>
    <property type="evidence" value="ECO:0007669"/>
    <property type="project" value="UniProtKB-KW"/>
</dbReference>
<dbReference type="Proteomes" id="UP000184052">
    <property type="component" value="Unassembled WGS sequence"/>
</dbReference>
<keyword evidence="1" id="KW-0004">4Fe-4S</keyword>
<feature type="domain" description="4Fe-4S ferredoxin-type" evidence="5">
    <location>
        <begin position="4"/>
        <end position="33"/>
    </location>
</feature>
<dbReference type="AlphaFoldDB" id="A0A1M6H607"/>
<evidence type="ECO:0000256" key="2">
    <source>
        <dbReference type="ARBA" id="ARBA00022723"/>
    </source>
</evidence>
<evidence type="ECO:0000313" key="7">
    <source>
        <dbReference type="Proteomes" id="UP000184052"/>
    </source>
</evidence>
<dbReference type="InterPro" id="IPR017900">
    <property type="entry name" value="4Fe4S_Fe_S_CS"/>
</dbReference>
<evidence type="ECO:0000313" key="6">
    <source>
        <dbReference type="EMBL" id="SHJ17529.1"/>
    </source>
</evidence>
<keyword evidence="7" id="KW-1185">Reference proteome</keyword>
<organism evidence="6 7">
    <name type="scientific">Dethiosulfatibacter aminovorans DSM 17477</name>
    <dbReference type="NCBI Taxonomy" id="1121476"/>
    <lineage>
        <taxon>Bacteria</taxon>
        <taxon>Bacillati</taxon>
        <taxon>Bacillota</taxon>
        <taxon>Tissierellia</taxon>
        <taxon>Dethiosulfatibacter</taxon>
    </lineage>
</organism>
<dbReference type="GO" id="GO:0046872">
    <property type="term" value="F:metal ion binding"/>
    <property type="evidence" value="ECO:0007669"/>
    <property type="project" value="UniProtKB-KW"/>
</dbReference>
<dbReference type="PROSITE" id="PS00198">
    <property type="entry name" value="4FE4S_FER_1"/>
    <property type="match status" value="1"/>
</dbReference>
<evidence type="ECO:0000256" key="1">
    <source>
        <dbReference type="ARBA" id="ARBA00022485"/>
    </source>
</evidence>
<feature type="domain" description="4Fe-4S ferredoxin-type" evidence="5">
    <location>
        <begin position="42"/>
        <end position="71"/>
    </location>
</feature>
<evidence type="ECO:0000256" key="4">
    <source>
        <dbReference type="ARBA" id="ARBA00023014"/>
    </source>
</evidence>
<proteinExistence type="predicted"/>
<keyword evidence="2" id="KW-0479">Metal-binding</keyword>
<keyword evidence="3" id="KW-0408">Iron</keyword>
<dbReference type="InterPro" id="IPR050572">
    <property type="entry name" value="Fe-S_Ferredoxin"/>
</dbReference>
<dbReference type="InterPro" id="IPR017896">
    <property type="entry name" value="4Fe4S_Fe-S-bd"/>
</dbReference>
<dbReference type="OrthoDB" id="9804603at2"/>
<dbReference type="PROSITE" id="PS51379">
    <property type="entry name" value="4FE4S_FER_2"/>
    <property type="match status" value="2"/>
</dbReference>
<dbReference type="Pfam" id="PF12838">
    <property type="entry name" value="Fer4_7"/>
    <property type="match status" value="1"/>
</dbReference>
<dbReference type="PANTHER" id="PTHR43687">
    <property type="entry name" value="ADENYLYLSULFATE REDUCTASE, BETA SUBUNIT"/>
    <property type="match status" value="1"/>
</dbReference>
<keyword evidence="4" id="KW-0411">Iron-sulfur</keyword>
<evidence type="ECO:0000259" key="5">
    <source>
        <dbReference type="PROSITE" id="PS51379"/>
    </source>
</evidence>
<name>A0A1M6H607_9FIRM</name>
<dbReference type="SUPFAM" id="SSF54862">
    <property type="entry name" value="4Fe-4S ferredoxins"/>
    <property type="match status" value="1"/>
</dbReference>
<sequence length="71" mass="7655">MAKGQVTFNVDICKGCELCVTACPKKIIELDQSVINAKGFHPAHVTNMDECIGCANCAIMCPDSVIKVERV</sequence>
<dbReference type="RefSeq" id="WP_073049368.1">
    <property type="nucleotide sequence ID" value="NZ_FQZL01000012.1"/>
</dbReference>
<evidence type="ECO:0000256" key="3">
    <source>
        <dbReference type="ARBA" id="ARBA00023004"/>
    </source>
</evidence>